<evidence type="ECO:0000313" key="6">
    <source>
        <dbReference type="Proteomes" id="UP000184203"/>
    </source>
</evidence>
<dbReference type="RefSeq" id="WP_007981368.1">
    <property type="nucleotide sequence ID" value="NZ_AEMG01000018.1"/>
</dbReference>
<sequence>MTDDFHRDLSHLTWEEVYDRQVARDEYVSRWLDEISLETGDVVVEVGSGPGHTALRTAQRVGPSGTVYAVERNGDALRYLQRTMGKTDVGNVEPIHADAEALPVRFNRPVVALLTYVLHHADHPTRLLAELSQALPTESRLFVCEYHPNGPGEEGPPINHRLAPDRLHDWLGDTGFEVDRLVGFENESYAFVCRRTAGDSGL</sequence>
<dbReference type="InterPro" id="IPR029063">
    <property type="entry name" value="SAM-dependent_MTases_sf"/>
</dbReference>
<feature type="domain" description="Methyltransferase" evidence="2">
    <location>
        <begin position="43"/>
        <end position="135"/>
    </location>
</feature>
<evidence type="ECO:0000259" key="2">
    <source>
        <dbReference type="Pfam" id="PF13649"/>
    </source>
</evidence>
<evidence type="ECO:0000313" key="5">
    <source>
        <dbReference type="Proteomes" id="UP000003751"/>
    </source>
</evidence>
<dbReference type="GO" id="GO:0008168">
    <property type="term" value="F:methyltransferase activity"/>
    <property type="evidence" value="ECO:0007669"/>
    <property type="project" value="UniProtKB-KW"/>
</dbReference>
<dbReference type="Gene3D" id="3.40.50.150">
    <property type="entry name" value="Vaccinia Virus protein VP39"/>
    <property type="match status" value="1"/>
</dbReference>
<reference evidence="4" key="2">
    <citation type="submission" date="2016-11" db="EMBL/GenBank/DDBJ databases">
        <authorList>
            <person name="Jaros S."/>
            <person name="Januszkiewicz K."/>
            <person name="Wedrychowicz H."/>
        </authorList>
    </citation>
    <scope>NUCLEOTIDE SEQUENCE [LARGE SCALE GENOMIC DNA]</scope>
    <source>
        <strain evidence="4">DX253</strain>
    </source>
</reference>
<dbReference type="GO" id="GO:0032259">
    <property type="term" value="P:methylation"/>
    <property type="evidence" value="ECO:0007669"/>
    <property type="project" value="UniProtKB-KW"/>
</dbReference>
<dbReference type="OrthoDB" id="182741at2157"/>
<protein>
    <submittedName>
        <fullName evidence="4">Methyltransferase domain-containing protein</fullName>
    </submittedName>
    <submittedName>
        <fullName evidence="3">Methyltransferase type 12</fullName>
    </submittedName>
</protein>
<dbReference type="Pfam" id="PF13649">
    <property type="entry name" value="Methyltransf_25"/>
    <property type="match status" value="1"/>
</dbReference>
<dbReference type="Proteomes" id="UP000184203">
    <property type="component" value="Unassembled WGS sequence"/>
</dbReference>
<dbReference type="eggNOG" id="arCOG02702">
    <property type="taxonomic scope" value="Archaea"/>
</dbReference>
<dbReference type="STRING" id="797209.GCA_000376445_04197"/>
<dbReference type="CDD" id="cd02440">
    <property type="entry name" value="AdoMet_MTases"/>
    <property type="match status" value="1"/>
</dbReference>
<dbReference type="EMBL" id="FRAN01000006">
    <property type="protein sequence ID" value="SHL38400.1"/>
    <property type="molecule type" value="Genomic_DNA"/>
</dbReference>
<accession>E7QWG6</accession>
<dbReference type="PANTHER" id="PTHR43861">
    <property type="entry name" value="TRANS-ACONITATE 2-METHYLTRANSFERASE-RELATED"/>
    <property type="match status" value="1"/>
</dbReference>
<keyword evidence="1 3" id="KW-0808">Transferase</keyword>
<organism evidence="3 5">
    <name type="scientific">Haladaptatus paucihalophilus DX253</name>
    <dbReference type="NCBI Taxonomy" id="797209"/>
    <lineage>
        <taxon>Archaea</taxon>
        <taxon>Methanobacteriati</taxon>
        <taxon>Methanobacteriota</taxon>
        <taxon>Stenosarchaea group</taxon>
        <taxon>Halobacteria</taxon>
        <taxon>Halobacteriales</taxon>
        <taxon>Haladaptataceae</taxon>
        <taxon>Haladaptatus</taxon>
    </lineage>
</organism>
<keyword evidence="3" id="KW-0489">Methyltransferase</keyword>
<name>E7QWG6_HALPU</name>
<reference evidence="6" key="3">
    <citation type="submission" date="2016-11" db="EMBL/GenBank/DDBJ databases">
        <authorList>
            <person name="Varghese N."/>
            <person name="Submissions S."/>
        </authorList>
    </citation>
    <scope>NUCLEOTIDE SEQUENCE [LARGE SCALE GENOMIC DNA]</scope>
    <source>
        <strain evidence="6">DX253</strain>
    </source>
</reference>
<dbReference type="SUPFAM" id="SSF53335">
    <property type="entry name" value="S-adenosyl-L-methionine-dependent methyltransferases"/>
    <property type="match status" value="1"/>
</dbReference>
<proteinExistence type="predicted"/>
<gene>
    <name evidence="4" type="ORF">SAMN05444342_3728</name>
    <name evidence="3" type="ORF">ZOD2009_15771</name>
</gene>
<dbReference type="Proteomes" id="UP000003751">
    <property type="component" value="Unassembled WGS sequence"/>
</dbReference>
<dbReference type="InterPro" id="IPR041698">
    <property type="entry name" value="Methyltransf_25"/>
</dbReference>
<reference evidence="3 5" key="1">
    <citation type="journal article" date="2014" name="ISME J.">
        <title>Trehalose/2-sulfotrehalose biosynthesis and glycine-betaine uptake are widely spread mechanisms for osmoadaptation in the Halobacteriales.</title>
        <authorList>
            <person name="Youssef N.H."/>
            <person name="Savage-Ashlock K.N."/>
            <person name="McCully A.L."/>
            <person name="Luedtke B."/>
            <person name="Shaw E.I."/>
            <person name="Hoff W.D."/>
            <person name="Elshahed M.S."/>
        </authorList>
    </citation>
    <scope>NUCLEOTIDE SEQUENCE [LARGE SCALE GENOMIC DNA]</scope>
    <source>
        <strain evidence="3 5">DX253</strain>
    </source>
</reference>
<dbReference type="EMBL" id="AEMG01000018">
    <property type="protein sequence ID" value="EFW91062.1"/>
    <property type="molecule type" value="Genomic_DNA"/>
</dbReference>
<evidence type="ECO:0000313" key="3">
    <source>
        <dbReference type="EMBL" id="EFW91062.1"/>
    </source>
</evidence>
<evidence type="ECO:0000313" key="4">
    <source>
        <dbReference type="EMBL" id="SHL38400.1"/>
    </source>
</evidence>
<dbReference type="PATRIC" id="fig|797209.4.peg.3109"/>
<dbReference type="AlphaFoldDB" id="E7QWG6"/>
<evidence type="ECO:0000256" key="1">
    <source>
        <dbReference type="ARBA" id="ARBA00022679"/>
    </source>
</evidence>
<keyword evidence="6" id="KW-1185">Reference proteome</keyword>